<sequence>MQQAEMYAELRFAIEDLSLRGLFVAARWAAEQLNGFEEVYKLKGMAVSVRRKGFDTLNDTCSSNPSFMLAKSHFEFKEYGRASYALHGVPGPAAQFLRLYAAYLAGEKKKNQERMDQGGFLGANLQCVNPDLDELEICLEQISKDHAEEGLATDPFILYLHGLVLLERRQTQAATKMLVQSVNAYPCNWSAWQALRYLCNSLNAVQKLDLPNHWVRDFFLASVLLDLQQNQEAMGRLQRLSQMFPNSVYMESLVAQVHYNLQNYDEAQSLYEDILSKDPFRLEGMDVFSNILFVKEQAAALSQLAHRATATDKYSPEACCIVGNYFSLKAQHEKAVEYFQRALKLNPDYLAAWTLMGHEYMEMKNTSAAVEAYRRAVNLCPSDFRAWYGLGQAYELLKMPYYAIYYHRRATALRPTDARMWCALGQCYASDQVSLTDQAIRCYRRAVEYNDPDGIAAHALASLYESREEYDAAEQLYRYNLARLEAAGNPLGADAVEALIFLGNRCKETGRLHEALQVCERLMDVGGPAKERAKSLAREVNSLIRNHSAGIQAVANQVPLTHQASSSHLSSIGARGTNMLKGQPSFDDFNSRMEIAIEEGPCALPVDTTVDCERAASRELQSSDSRHKDHPLMDGLDDYSIMGVMEQLQVSRATAGELIRKAGGDPVRAISANMHLT</sequence>
<dbReference type="SUPFAM" id="SSF48452">
    <property type="entry name" value="TPR-like"/>
    <property type="match status" value="2"/>
</dbReference>
<keyword evidence="4" id="KW-0833">Ubl conjugation pathway</keyword>
<evidence type="ECO:0000256" key="6">
    <source>
        <dbReference type="ARBA" id="ARBA00023306"/>
    </source>
</evidence>
<evidence type="ECO:0000259" key="8">
    <source>
        <dbReference type="Pfam" id="PF04049"/>
    </source>
</evidence>
<dbReference type="GO" id="GO:0045842">
    <property type="term" value="P:positive regulation of mitotic metaphase/anaphase transition"/>
    <property type="evidence" value="ECO:0007669"/>
    <property type="project" value="TreeGrafter"/>
</dbReference>
<dbReference type="GO" id="GO:0005680">
    <property type="term" value="C:anaphase-promoting complex"/>
    <property type="evidence" value="ECO:0007669"/>
    <property type="project" value="InterPro"/>
</dbReference>
<comment type="caution">
    <text evidence="9">The sequence shown here is derived from an EMBL/GenBank/DDBJ whole genome shotgun (WGS) entry which is preliminary data.</text>
</comment>
<protein>
    <recommendedName>
        <fullName evidence="8">Cdc23 domain-containing protein</fullName>
    </recommendedName>
</protein>
<evidence type="ECO:0000313" key="10">
    <source>
        <dbReference type="Proteomes" id="UP000232323"/>
    </source>
</evidence>
<dbReference type="Pfam" id="PF13181">
    <property type="entry name" value="TPR_8"/>
    <property type="match status" value="1"/>
</dbReference>
<evidence type="ECO:0000313" key="9">
    <source>
        <dbReference type="EMBL" id="GAX85404.1"/>
    </source>
</evidence>
<dbReference type="GO" id="GO:0016567">
    <property type="term" value="P:protein ubiquitination"/>
    <property type="evidence" value="ECO:0007669"/>
    <property type="project" value="TreeGrafter"/>
</dbReference>
<gene>
    <name evidence="9" type="ORF">CEUSTIGMA_g12820.t1</name>
</gene>
<keyword evidence="5 7" id="KW-0802">TPR repeat</keyword>
<dbReference type="GO" id="GO:0031145">
    <property type="term" value="P:anaphase-promoting complex-dependent catabolic process"/>
    <property type="evidence" value="ECO:0007669"/>
    <property type="project" value="TreeGrafter"/>
</dbReference>
<dbReference type="Pfam" id="PF13432">
    <property type="entry name" value="TPR_16"/>
    <property type="match status" value="1"/>
</dbReference>
<dbReference type="Gene3D" id="1.25.40.10">
    <property type="entry name" value="Tetratricopeptide repeat domain"/>
    <property type="match status" value="2"/>
</dbReference>
<feature type="repeat" description="TPR" evidence="7">
    <location>
        <begin position="316"/>
        <end position="349"/>
    </location>
</feature>
<dbReference type="PANTHER" id="PTHR12558:SF10">
    <property type="entry name" value="CELL DIVISION CYCLE PROTEIN 23 HOMOLOG"/>
    <property type="match status" value="1"/>
</dbReference>
<evidence type="ECO:0000256" key="1">
    <source>
        <dbReference type="ARBA" id="ARBA00022618"/>
    </source>
</evidence>
<proteinExistence type="predicted"/>
<keyword evidence="10" id="KW-1185">Reference proteome</keyword>
<keyword evidence="1" id="KW-0132">Cell division</keyword>
<dbReference type="SMART" id="SM00028">
    <property type="entry name" value="TPR"/>
    <property type="match status" value="6"/>
</dbReference>
<dbReference type="GO" id="GO:0051301">
    <property type="term" value="P:cell division"/>
    <property type="evidence" value="ECO:0007669"/>
    <property type="project" value="UniProtKB-KW"/>
</dbReference>
<keyword evidence="6" id="KW-0131">Cell cycle</keyword>
<evidence type="ECO:0000256" key="3">
    <source>
        <dbReference type="ARBA" id="ARBA00022776"/>
    </source>
</evidence>
<accession>A0A250XQR7</accession>
<dbReference type="InterPro" id="IPR007192">
    <property type="entry name" value="APC8"/>
</dbReference>
<dbReference type="InterPro" id="IPR011990">
    <property type="entry name" value="TPR-like_helical_dom_sf"/>
</dbReference>
<evidence type="ECO:0000256" key="7">
    <source>
        <dbReference type="PROSITE-ProRule" id="PRU00339"/>
    </source>
</evidence>
<dbReference type="Proteomes" id="UP000232323">
    <property type="component" value="Unassembled WGS sequence"/>
</dbReference>
<dbReference type="STRING" id="1157962.A0A250XQR7"/>
<dbReference type="Pfam" id="PF13414">
    <property type="entry name" value="TPR_11"/>
    <property type="match status" value="1"/>
</dbReference>
<dbReference type="OrthoDB" id="10262026at2759"/>
<dbReference type="EMBL" id="BEGY01000167">
    <property type="protein sequence ID" value="GAX85404.1"/>
    <property type="molecule type" value="Genomic_DNA"/>
</dbReference>
<evidence type="ECO:0000256" key="5">
    <source>
        <dbReference type="ARBA" id="ARBA00022803"/>
    </source>
</evidence>
<evidence type="ECO:0000256" key="4">
    <source>
        <dbReference type="ARBA" id="ARBA00022786"/>
    </source>
</evidence>
<evidence type="ECO:0000256" key="2">
    <source>
        <dbReference type="ARBA" id="ARBA00022737"/>
    </source>
</evidence>
<organism evidence="9 10">
    <name type="scientific">Chlamydomonas eustigma</name>
    <dbReference type="NCBI Taxonomy" id="1157962"/>
    <lineage>
        <taxon>Eukaryota</taxon>
        <taxon>Viridiplantae</taxon>
        <taxon>Chlorophyta</taxon>
        <taxon>core chlorophytes</taxon>
        <taxon>Chlorophyceae</taxon>
        <taxon>CS clade</taxon>
        <taxon>Chlamydomonadales</taxon>
        <taxon>Chlamydomonadaceae</taxon>
        <taxon>Chlamydomonas</taxon>
    </lineage>
</organism>
<keyword evidence="2" id="KW-0677">Repeat</keyword>
<reference evidence="9 10" key="1">
    <citation type="submission" date="2017-08" db="EMBL/GenBank/DDBJ databases">
        <title>Acidophilic green algal genome provides insights into adaptation to an acidic environment.</title>
        <authorList>
            <person name="Hirooka S."/>
            <person name="Hirose Y."/>
            <person name="Kanesaki Y."/>
            <person name="Higuchi S."/>
            <person name="Fujiwara T."/>
            <person name="Onuma R."/>
            <person name="Era A."/>
            <person name="Ohbayashi R."/>
            <person name="Uzuka A."/>
            <person name="Nozaki H."/>
            <person name="Yoshikawa H."/>
            <person name="Miyagishima S.Y."/>
        </authorList>
    </citation>
    <scope>NUCLEOTIDE SEQUENCE [LARGE SCALE GENOMIC DNA]</scope>
    <source>
        <strain evidence="9 10">NIES-2499</strain>
    </source>
</reference>
<dbReference type="Pfam" id="PF04049">
    <property type="entry name" value="ANAPC8"/>
    <property type="match status" value="1"/>
</dbReference>
<dbReference type="AlphaFoldDB" id="A0A250XQR7"/>
<feature type="repeat" description="TPR" evidence="7">
    <location>
        <begin position="350"/>
        <end position="383"/>
    </location>
</feature>
<dbReference type="InterPro" id="IPR019734">
    <property type="entry name" value="TPR_rpt"/>
</dbReference>
<keyword evidence="3" id="KW-0498">Mitosis</keyword>
<feature type="domain" description="Cdc23" evidence="8">
    <location>
        <begin position="7"/>
        <end position="252"/>
    </location>
</feature>
<dbReference type="PROSITE" id="PS50005">
    <property type="entry name" value="TPR"/>
    <property type="match status" value="2"/>
</dbReference>
<dbReference type="PANTHER" id="PTHR12558">
    <property type="entry name" value="CELL DIVISION CYCLE 16,23,27"/>
    <property type="match status" value="1"/>
</dbReference>
<name>A0A250XQR7_9CHLO</name>